<dbReference type="GO" id="GO:0005096">
    <property type="term" value="F:GTPase activator activity"/>
    <property type="evidence" value="ECO:0007669"/>
    <property type="project" value="UniProtKB-KW"/>
</dbReference>
<evidence type="ECO:0000313" key="5">
    <source>
        <dbReference type="EMBL" id="CAI9967335.1"/>
    </source>
</evidence>
<dbReference type="GO" id="GO:0048471">
    <property type="term" value="C:perinuclear region of cytoplasm"/>
    <property type="evidence" value="ECO:0007669"/>
    <property type="project" value="TreeGrafter"/>
</dbReference>
<evidence type="ECO:0000256" key="4">
    <source>
        <dbReference type="SAM" id="Coils"/>
    </source>
</evidence>
<accession>A0AA86QZ78</accession>
<evidence type="ECO:0000256" key="3">
    <source>
        <dbReference type="ARBA" id="ARBA00022737"/>
    </source>
</evidence>
<keyword evidence="2" id="KW-0433">Leucine-rich repeat</keyword>
<keyword evidence="3" id="KW-0677">Repeat</keyword>
<evidence type="ECO:0000256" key="2">
    <source>
        <dbReference type="ARBA" id="ARBA00022614"/>
    </source>
</evidence>
<evidence type="ECO:0000256" key="1">
    <source>
        <dbReference type="ARBA" id="ARBA00022468"/>
    </source>
</evidence>
<comment type="caution">
    <text evidence="5">The sequence shown here is derived from an EMBL/GenBank/DDBJ whole genome shotgun (WGS) entry which is preliminary data.</text>
</comment>
<sequence length="834" mass="93036">MSFPWLQPDFIRDMYIAICKDTGEPIQKEGAEWLLNVVKKSPFGQIQMRNVRMGHQTAIQFAKKLEDTDVPVIDLQENSMKDIGFVSLLKYSERHPQLKKLCVGCNDICQEGVLQLSDALASSKLEIIELGNPSGRYFPRGNTKSTHANKAGQQGAIALFKSLVSNKYLKYLGLSNNQLVDPSRQDQETMLFNLFGQMLTQNQTLMGVDLSENNISNAGATSLFRGLSQNYTLQILELNGNNITNQSIPLLSAILTQETCPLTILGLNNNQIGVAGAKSLAFGLCQNYSLQSLSLEDCGLCDEGVGIICDILSRPLMKENFDQSVKLVTGKDEHFDQSEKVFQLMQKVQKDCSPTACDKEILVVDSKGNVMHKVELNKIKSDKSSTKLQQDLVNSMASALGQSQQGQTVQQFASQRSLDGVDFSQIDTLNFGSNNFTVKALKYVCKLLSSQVPIRTLNIRNNRINFEGCFMLAQSLINNQYDLRRVLEDPGAKHELPENAVLPSQLQTLNLQATGVNDDGFLVLCFAISQLNVSQVNFSNNFIGEKGGELALRYIMRSKSLTQFQLQNNQVGHSLIAQINIMLEKNKERILQNGPQRIQNDIQSLKQQTKPLPQYMEELQFLQNSNNRCRTLIQKVQTETDDITSQFTKQIGNVQASIEQVQSALERGESKVKEAVVVTTELNARLAEQKGVCQKNIEEDQRKTQDLEAQAKKKEEEFQQLKGNKADVVEEKKKSIAQMQQQTQKVYENIKLAYKTIEMLKMKYADVVNKVQKSSSVSTLAFGMDYEVVIGVLARQQQVASGAVQIPPPSGYDIEKAAAAGKEAEKTAKKPKKK</sequence>
<gene>
    <name evidence="5" type="ORF">HINF_LOCUS54980</name>
    <name evidence="6" type="ORF">HINF_LOCUS69930</name>
</gene>
<evidence type="ECO:0000313" key="7">
    <source>
        <dbReference type="Proteomes" id="UP001642409"/>
    </source>
</evidence>
<evidence type="ECO:0000313" key="6">
    <source>
        <dbReference type="EMBL" id="CAL6099124.1"/>
    </source>
</evidence>
<dbReference type="InterPro" id="IPR032675">
    <property type="entry name" value="LRR_dom_sf"/>
</dbReference>
<dbReference type="InterPro" id="IPR001611">
    <property type="entry name" value="Leu-rich_rpt"/>
</dbReference>
<dbReference type="GO" id="GO:0031267">
    <property type="term" value="F:small GTPase binding"/>
    <property type="evidence" value="ECO:0007669"/>
    <property type="project" value="TreeGrafter"/>
</dbReference>
<name>A0AA86QZ78_9EUKA</name>
<dbReference type="PANTHER" id="PTHR24113">
    <property type="entry name" value="RAN GTPASE-ACTIVATING PROTEIN 1"/>
    <property type="match status" value="1"/>
</dbReference>
<dbReference type="EMBL" id="CATOUU010001022">
    <property type="protein sequence ID" value="CAI9967335.1"/>
    <property type="molecule type" value="Genomic_DNA"/>
</dbReference>
<proteinExistence type="predicted"/>
<dbReference type="SMART" id="SM00368">
    <property type="entry name" value="LRR_RI"/>
    <property type="match status" value="9"/>
</dbReference>
<dbReference type="Gene3D" id="3.80.10.10">
    <property type="entry name" value="Ribonuclease Inhibitor"/>
    <property type="match status" value="4"/>
</dbReference>
<dbReference type="GO" id="GO:0006913">
    <property type="term" value="P:nucleocytoplasmic transport"/>
    <property type="evidence" value="ECO:0007669"/>
    <property type="project" value="TreeGrafter"/>
</dbReference>
<dbReference type="InterPro" id="IPR027038">
    <property type="entry name" value="RanGap"/>
</dbReference>
<dbReference type="PANTHER" id="PTHR24113:SF12">
    <property type="entry name" value="RAN GTPASE-ACTIVATING PROTEIN 1"/>
    <property type="match status" value="1"/>
</dbReference>
<dbReference type="GO" id="GO:0005634">
    <property type="term" value="C:nucleus"/>
    <property type="evidence" value="ECO:0007669"/>
    <property type="project" value="TreeGrafter"/>
</dbReference>
<dbReference type="Pfam" id="PF13516">
    <property type="entry name" value="LRR_6"/>
    <property type="match status" value="2"/>
</dbReference>
<organism evidence="5">
    <name type="scientific">Hexamita inflata</name>
    <dbReference type="NCBI Taxonomy" id="28002"/>
    <lineage>
        <taxon>Eukaryota</taxon>
        <taxon>Metamonada</taxon>
        <taxon>Diplomonadida</taxon>
        <taxon>Hexamitidae</taxon>
        <taxon>Hexamitinae</taxon>
        <taxon>Hexamita</taxon>
    </lineage>
</organism>
<dbReference type="GO" id="GO:0005829">
    <property type="term" value="C:cytosol"/>
    <property type="evidence" value="ECO:0007669"/>
    <property type="project" value="TreeGrafter"/>
</dbReference>
<protein>
    <submittedName>
        <fullName evidence="5">Putative</fullName>
    </submittedName>
</protein>
<keyword evidence="1" id="KW-0343">GTPase activation</keyword>
<reference evidence="6 7" key="2">
    <citation type="submission" date="2024-07" db="EMBL/GenBank/DDBJ databases">
        <authorList>
            <person name="Akdeniz Z."/>
        </authorList>
    </citation>
    <scope>NUCLEOTIDE SEQUENCE [LARGE SCALE GENOMIC DNA]</scope>
</reference>
<reference evidence="5" key="1">
    <citation type="submission" date="2023-06" db="EMBL/GenBank/DDBJ databases">
        <authorList>
            <person name="Kurt Z."/>
        </authorList>
    </citation>
    <scope>NUCLEOTIDE SEQUENCE</scope>
</reference>
<dbReference type="AlphaFoldDB" id="A0AA86QZ78"/>
<dbReference type="SUPFAM" id="SSF52047">
    <property type="entry name" value="RNI-like"/>
    <property type="match status" value="2"/>
</dbReference>
<dbReference type="Proteomes" id="UP001642409">
    <property type="component" value="Unassembled WGS sequence"/>
</dbReference>
<dbReference type="EMBL" id="CAXDID020000517">
    <property type="protein sequence ID" value="CAL6099124.1"/>
    <property type="molecule type" value="Genomic_DNA"/>
</dbReference>
<keyword evidence="7" id="KW-1185">Reference proteome</keyword>
<keyword evidence="4" id="KW-0175">Coiled coil</keyword>
<feature type="coiled-coil region" evidence="4">
    <location>
        <begin position="697"/>
        <end position="731"/>
    </location>
</feature>